<dbReference type="SUPFAM" id="SSF48371">
    <property type="entry name" value="ARM repeat"/>
    <property type="match status" value="1"/>
</dbReference>
<dbReference type="STRING" id="269621.A0A238FHJ2"/>
<organism evidence="8 9">
    <name type="scientific">Microbotryum intermedium</name>
    <dbReference type="NCBI Taxonomy" id="269621"/>
    <lineage>
        <taxon>Eukaryota</taxon>
        <taxon>Fungi</taxon>
        <taxon>Dikarya</taxon>
        <taxon>Basidiomycota</taxon>
        <taxon>Pucciniomycotina</taxon>
        <taxon>Microbotryomycetes</taxon>
        <taxon>Microbotryales</taxon>
        <taxon>Microbotryaceae</taxon>
        <taxon>Microbotryum</taxon>
    </lineage>
</organism>
<dbReference type="OrthoDB" id="5574975at2759"/>
<dbReference type="InterPro" id="IPR021133">
    <property type="entry name" value="HEAT_type_2"/>
</dbReference>
<dbReference type="InterPro" id="IPR021841">
    <property type="entry name" value="VAC14_Fig4p-bd"/>
</dbReference>
<keyword evidence="9" id="KW-1185">Reference proteome</keyword>
<comment type="subcellular location">
    <subcellularLocation>
        <location evidence="1">Endomembrane system</location>
    </subcellularLocation>
</comment>
<dbReference type="InterPro" id="IPR011989">
    <property type="entry name" value="ARM-like"/>
</dbReference>
<dbReference type="PROSITE" id="PS50077">
    <property type="entry name" value="HEAT_REPEAT"/>
    <property type="match status" value="1"/>
</dbReference>
<evidence type="ECO:0000313" key="9">
    <source>
        <dbReference type="Proteomes" id="UP000198372"/>
    </source>
</evidence>
<feature type="compositionally biased region" description="Polar residues" evidence="6">
    <location>
        <begin position="572"/>
        <end position="582"/>
    </location>
</feature>
<feature type="compositionally biased region" description="Low complexity" evidence="6">
    <location>
        <begin position="547"/>
        <end position="560"/>
    </location>
</feature>
<feature type="region of interest" description="Disordered" evidence="6">
    <location>
        <begin position="358"/>
        <end position="404"/>
    </location>
</feature>
<dbReference type="GO" id="GO:0000329">
    <property type="term" value="C:fungal-type vacuole membrane"/>
    <property type="evidence" value="ECO:0007669"/>
    <property type="project" value="TreeGrafter"/>
</dbReference>
<feature type="region of interest" description="Disordered" evidence="6">
    <location>
        <begin position="418"/>
        <end position="451"/>
    </location>
</feature>
<gene>
    <name evidence="8" type="ORF">BQ2448_4244</name>
</gene>
<dbReference type="GO" id="GO:0006661">
    <property type="term" value="P:phosphatidylinositol biosynthetic process"/>
    <property type="evidence" value="ECO:0007669"/>
    <property type="project" value="InterPro"/>
</dbReference>
<evidence type="ECO:0000256" key="1">
    <source>
        <dbReference type="ARBA" id="ARBA00004308"/>
    </source>
</evidence>
<feature type="compositionally biased region" description="Acidic residues" evidence="6">
    <location>
        <begin position="431"/>
        <end position="446"/>
    </location>
</feature>
<keyword evidence="4" id="KW-0472">Membrane</keyword>
<evidence type="ECO:0000256" key="3">
    <source>
        <dbReference type="ARBA" id="ARBA00022737"/>
    </source>
</evidence>
<feature type="compositionally biased region" description="Basic and acidic residues" evidence="6">
    <location>
        <begin position="28"/>
        <end position="43"/>
    </location>
</feature>
<dbReference type="GO" id="GO:0070772">
    <property type="term" value="C:PAS complex"/>
    <property type="evidence" value="ECO:0007669"/>
    <property type="project" value="InterPro"/>
</dbReference>
<feature type="region of interest" description="Disordered" evidence="6">
    <location>
        <begin position="231"/>
        <end position="264"/>
    </location>
</feature>
<protein>
    <submittedName>
        <fullName evidence="8">BQ2448_4244 protein</fullName>
    </submittedName>
</protein>
<evidence type="ECO:0000259" key="7">
    <source>
        <dbReference type="Pfam" id="PF11916"/>
    </source>
</evidence>
<evidence type="ECO:0000256" key="5">
    <source>
        <dbReference type="PROSITE-ProRule" id="PRU00103"/>
    </source>
</evidence>
<keyword evidence="3" id="KW-0677">Repeat</keyword>
<dbReference type="Pfam" id="PF11916">
    <property type="entry name" value="Vac14_Fig4_bd"/>
    <property type="match status" value="1"/>
</dbReference>
<feature type="region of interest" description="Disordered" evidence="6">
    <location>
        <begin position="1028"/>
        <end position="1100"/>
    </location>
</feature>
<accession>A0A238FHJ2</accession>
<feature type="region of interest" description="Disordered" evidence="6">
    <location>
        <begin position="20"/>
        <end position="43"/>
    </location>
</feature>
<feature type="repeat" description="HEAT" evidence="5">
    <location>
        <begin position="147"/>
        <end position="182"/>
    </location>
</feature>
<dbReference type="InterPro" id="IPR026825">
    <property type="entry name" value="Vac14"/>
</dbReference>
<dbReference type="PANTHER" id="PTHR16023:SF0">
    <property type="entry name" value="PROTEIN VAC14 HOMOLOG"/>
    <property type="match status" value="1"/>
</dbReference>
<proteinExistence type="inferred from homology"/>
<dbReference type="GO" id="GO:0010008">
    <property type="term" value="C:endosome membrane"/>
    <property type="evidence" value="ECO:0007669"/>
    <property type="project" value="TreeGrafter"/>
</dbReference>
<feature type="compositionally biased region" description="Low complexity" evidence="6">
    <location>
        <begin position="924"/>
        <end position="955"/>
    </location>
</feature>
<feature type="domain" description="Vacuolar protein 14 C-terminal Fig4-binding" evidence="7">
    <location>
        <begin position="730"/>
        <end position="908"/>
    </location>
</feature>
<evidence type="ECO:0000256" key="6">
    <source>
        <dbReference type="SAM" id="MobiDB-lite"/>
    </source>
</evidence>
<feature type="compositionally biased region" description="Polar residues" evidence="6">
    <location>
        <begin position="1083"/>
        <end position="1098"/>
    </location>
</feature>
<dbReference type="AlphaFoldDB" id="A0A238FHJ2"/>
<dbReference type="Gene3D" id="1.25.10.10">
    <property type="entry name" value="Leucine-rich Repeat Variant"/>
    <property type="match status" value="2"/>
</dbReference>
<feature type="region of interest" description="Disordered" evidence="6">
    <location>
        <begin position="539"/>
        <end position="603"/>
    </location>
</feature>
<comment type="similarity">
    <text evidence="2">Belongs to the VAC14 family.</text>
</comment>
<feature type="compositionally biased region" description="Low complexity" evidence="6">
    <location>
        <begin position="368"/>
        <end position="380"/>
    </location>
</feature>
<name>A0A238FHJ2_9BASI</name>
<feature type="compositionally biased region" description="Basic and acidic residues" evidence="6">
    <location>
        <begin position="251"/>
        <end position="263"/>
    </location>
</feature>
<evidence type="ECO:0000256" key="4">
    <source>
        <dbReference type="ARBA" id="ARBA00023136"/>
    </source>
</evidence>
<dbReference type="PANTHER" id="PTHR16023">
    <property type="entry name" value="TAX1 BINDING PROTEIN-RELATED"/>
    <property type="match status" value="1"/>
</dbReference>
<feature type="compositionally biased region" description="Low complexity" evidence="6">
    <location>
        <begin position="1048"/>
        <end position="1067"/>
    </location>
</feature>
<feature type="compositionally biased region" description="Basic and acidic residues" evidence="6">
    <location>
        <begin position="358"/>
        <end position="367"/>
    </location>
</feature>
<evidence type="ECO:0000313" key="8">
    <source>
        <dbReference type="EMBL" id="SCV72707.1"/>
    </source>
</evidence>
<feature type="region of interest" description="Disordered" evidence="6">
    <location>
        <begin position="922"/>
        <end position="960"/>
    </location>
</feature>
<dbReference type="InterPro" id="IPR016024">
    <property type="entry name" value="ARM-type_fold"/>
</dbReference>
<dbReference type="EMBL" id="FMSP01000009">
    <property type="protein sequence ID" value="SCV72707.1"/>
    <property type="molecule type" value="Genomic_DNA"/>
</dbReference>
<sequence>MEPVMLRNLADKLLDHKHLVPAEPSSGGEEHCNSETNPHLDRPFAQAYERRKNTALELERVIKDCVTIDDVKRLELIIGQLCTLVESHNSHARSGGIMGLAGTSSVTHDSLLSRVQAWTVSIPDARLLTPQTRIALGPKVAEHLAALVPPVLRCFADQDSKVRYFACESMYNITKVAKGEILIYFNELFDAMSRLAADTEISVKNGAELLDRLVKDVVTEQASTYVSALNIPSSQPLHPTSDRPGSPPPSDIREAKDHNEPEPQHAFSLKRFVPLLRERIYVINPFTRTYLVSWLTVLDSVPELELVTYLPEFLDGLLKFLGDPTVDIRIATQNVLADFLREIREVADVQKFHEIEESKVEQERAKTESSAGARAESSSRNHSRRTSQLSGMTKVGAGPGESAVPTLQESLQGLQIDGAAAVRSRGPNEEERSDEGYEDEDDDDSGEWIPGQGVHVDHAAIIEILLEHLTFPDEEIQATCLRWIAEFLIFVQPVMVPFAPRLIPVILSSLAHHVPTIRNAANDTNDSLFSVIQALPVAGPSSPQPPTTSGLLASSATSTLNRPGDLNKDRGITSSPPTNTTGFPDDQRSRSSMSDYPPLGTMPEMDPFDYGATVNALTLQFLNEHEETRVAALEWLIMLHQKAPRRILAIDDPAGESSRNHSRIRTHPVYSTGSSESGLSIALLLKMLSDSSERVLRMDLQLLAQISASADDEYFPTFMMSLLELFSTDRKLLETRGSLIIRQLCASLNTERIYRTFAEILEKDEDLEFASIMVQNLNLIMITSPELAEFRKRLKSLDTKDGQSLFVALYRSWSHNAVATFSLCLLAQTYEQACALLQIFAELEITVSLLIQIDKLVQLLESPVFTSLRLQLLEPDRYPYLLKAMYGLLMLLPQSSAFATLRNRLSAVSTLGFLQTVPKTFPASSSSSLPSSSSSSSPSLNPSNTSSTSSSSSNTIGASRLRRQDDVRWSELLYHFRAVQKRRATAAMQGQELGFDPQFNTPFSMGPSMNGAGSQPLTPNMIGGPSGGGGHNNGVSMRGVSGGGGRVTLGSTSRKGTGTGTGMSTSSVGGGGGFGMGKSSSRPPSTLTNSSGMTTRPMSPTLVGVSKRRVVSGGMGTTMKR</sequence>
<dbReference type="Pfam" id="PF12755">
    <property type="entry name" value="Vac14_Fab1_bd"/>
    <property type="match status" value="1"/>
</dbReference>
<reference evidence="9" key="1">
    <citation type="submission" date="2016-09" db="EMBL/GenBank/DDBJ databases">
        <authorList>
            <person name="Jeantristanb JTB J.-T."/>
            <person name="Ricardo R."/>
        </authorList>
    </citation>
    <scope>NUCLEOTIDE SEQUENCE [LARGE SCALE GENOMIC DNA]</scope>
</reference>
<evidence type="ECO:0000256" key="2">
    <source>
        <dbReference type="ARBA" id="ARBA00010225"/>
    </source>
</evidence>
<dbReference type="Proteomes" id="UP000198372">
    <property type="component" value="Unassembled WGS sequence"/>
</dbReference>